<dbReference type="PANTHER" id="PTHR43355">
    <property type="entry name" value="FLAVIN REDUCTASE (NADPH)"/>
    <property type="match status" value="1"/>
</dbReference>
<dbReference type="EMBL" id="AQQY01000003">
    <property type="protein sequence ID" value="KCV82698.1"/>
    <property type="molecule type" value="Genomic_DNA"/>
</dbReference>
<evidence type="ECO:0000259" key="1">
    <source>
        <dbReference type="Pfam" id="PF13460"/>
    </source>
</evidence>
<dbReference type="STRING" id="1461693.ATO10_07136"/>
<dbReference type="PATRIC" id="fig|1461693.3.peg.1455"/>
<gene>
    <name evidence="2" type="ORF">ATO10_07136</name>
</gene>
<dbReference type="InterPro" id="IPR036291">
    <property type="entry name" value="NAD(P)-bd_dom_sf"/>
</dbReference>
<keyword evidence="3" id="KW-1185">Reference proteome</keyword>
<comment type="caution">
    <text evidence="2">The sequence shown here is derived from an EMBL/GenBank/DDBJ whole genome shotgun (WGS) entry which is preliminary data.</text>
</comment>
<accession>A0A058ZMD1</accession>
<dbReference type="PANTHER" id="PTHR43355:SF2">
    <property type="entry name" value="FLAVIN REDUCTASE (NADPH)"/>
    <property type="match status" value="1"/>
</dbReference>
<dbReference type="Pfam" id="PF13460">
    <property type="entry name" value="NAD_binding_10"/>
    <property type="match status" value="1"/>
</dbReference>
<dbReference type="Gene3D" id="3.40.50.720">
    <property type="entry name" value="NAD(P)-binding Rossmann-like Domain"/>
    <property type="match status" value="1"/>
</dbReference>
<reference evidence="2 3" key="1">
    <citation type="submission" date="2013-04" db="EMBL/GenBank/DDBJ databases">
        <title>Shimia sp. 22II-S11-Z10 Genome Sequencing.</title>
        <authorList>
            <person name="Lai Q."/>
            <person name="Li G."/>
            <person name="Shao Z."/>
        </authorList>
    </citation>
    <scope>NUCLEOTIDE SEQUENCE [LARGE SCALE GENOMIC DNA]</scope>
    <source>
        <strain evidence="3">22II-S11-Z10</strain>
    </source>
</reference>
<name>A0A058ZMD1_9RHOB</name>
<sequence>MNLFLIGASGMIGSRILAELSARGHQITAAARSPENIADLPGVTKVALQATDGDAVIKAAEGAELILSASSPRFSGDATADAAALGAALVAAGKETGLPIIMVGGAGTLSLPDGNPVMDLLPPEIKPEALGIRAVKESLQEAGLDWTYLAPSAMIEPGERTETFRVGGTTLLSDAEGNSHISAEDYAIAFADEVETRAHKGQVFTVGY</sequence>
<dbReference type="InterPro" id="IPR016040">
    <property type="entry name" value="NAD(P)-bd_dom"/>
</dbReference>
<dbReference type="eggNOG" id="COG2910">
    <property type="taxonomic scope" value="Bacteria"/>
</dbReference>
<feature type="domain" description="NAD(P)-binding" evidence="1">
    <location>
        <begin position="7"/>
        <end position="187"/>
    </location>
</feature>
<dbReference type="InterPro" id="IPR051606">
    <property type="entry name" value="Polyketide_Oxido-like"/>
</dbReference>
<dbReference type="RefSeq" id="WP_035249809.1">
    <property type="nucleotide sequence ID" value="NZ_AQQY01000003.1"/>
</dbReference>
<evidence type="ECO:0000313" key="2">
    <source>
        <dbReference type="EMBL" id="KCV82698.1"/>
    </source>
</evidence>
<dbReference type="OrthoDB" id="7419852at2"/>
<organism evidence="2 3">
    <name type="scientific">Actibacterium atlanticum</name>
    <dbReference type="NCBI Taxonomy" id="1461693"/>
    <lineage>
        <taxon>Bacteria</taxon>
        <taxon>Pseudomonadati</taxon>
        <taxon>Pseudomonadota</taxon>
        <taxon>Alphaproteobacteria</taxon>
        <taxon>Rhodobacterales</taxon>
        <taxon>Roseobacteraceae</taxon>
        <taxon>Actibacterium</taxon>
    </lineage>
</organism>
<dbReference type="Proteomes" id="UP000024836">
    <property type="component" value="Unassembled WGS sequence"/>
</dbReference>
<dbReference type="SUPFAM" id="SSF51735">
    <property type="entry name" value="NAD(P)-binding Rossmann-fold domains"/>
    <property type="match status" value="1"/>
</dbReference>
<evidence type="ECO:0000313" key="3">
    <source>
        <dbReference type="Proteomes" id="UP000024836"/>
    </source>
</evidence>
<proteinExistence type="predicted"/>
<protein>
    <submittedName>
        <fullName evidence="2">NmrA family protein</fullName>
    </submittedName>
</protein>
<dbReference type="GO" id="GO:0016646">
    <property type="term" value="F:oxidoreductase activity, acting on the CH-NH group of donors, NAD or NADP as acceptor"/>
    <property type="evidence" value="ECO:0007669"/>
    <property type="project" value="TreeGrafter"/>
</dbReference>
<dbReference type="AlphaFoldDB" id="A0A058ZMD1"/>